<evidence type="ECO:0000256" key="1">
    <source>
        <dbReference type="SAM" id="MobiDB-lite"/>
    </source>
</evidence>
<protein>
    <submittedName>
        <fullName evidence="3">Uncharacterized protein</fullName>
    </submittedName>
</protein>
<feature type="region of interest" description="Disordered" evidence="1">
    <location>
        <begin position="30"/>
        <end position="77"/>
    </location>
</feature>
<sequence>MLVIKFLIAAFALLFLSSPSLSNPLPLKHGTIQAGGGGRSTIRSSPSAGTRSTRSSTTVSSPTASSPPATPRTPAVPGTAEIKTHLSVAPDTSLFYSASNGQPPEGSARQASEWAKKKKNGYKILARMWKDSNYQNTWQNDATLSKEFFDNASEAMAELSSGTVYVMLPPSTQADGKDWWSGSVWARKEWPALQNNPAVTKVIRIDPAGNEKTIKA</sequence>
<reference evidence="3 4" key="1">
    <citation type="submission" date="2024-01" db="EMBL/GenBank/DDBJ databases">
        <title>A draft genome for the cacao thread blight pathogen Marasmiellus scandens.</title>
        <authorList>
            <person name="Baruah I.K."/>
            <person name="Leung J."/>
            <person name="Bukari Y."/>
            <person name="Amoako-Attah I."/>
            <person name="Meinhardt L.W."/>
            <person name="Bailey B.A."/>
            <person name="Cohen S.P."/>
        </authorList>
    </citation>
    <scope>NUCLEOTIDE SEQUENCE [LARGE SCALE GENOMIC DNA]</scope>
    <source>
        <strain evidence="3 4">GH-19</strain>
    </source>
</reference>
<comment type="caution">
    <text evidence="3">The sequence shown here is derived from an EMBL/GenBank/DDBJ whole genome shotgun (WGS) entry which is preliminary data.</text>
</comment>
<dbReference type="Proteomes" id="UP001498398">
    <property type="component" value="Unassembled WGS sequence"/>
</dbReference>
<dbReference type="EMBL" id="JBANRG010000030">
    <property type="protein sequence ID" value="KAK7451688.1"/>
    <property type="molecule type" value="Genomic_DNA"/>
</dbReference>
<dbReference type="SUPFAM" id="SSF52309">
    <property type="entry name" value="N-(deoxy)ribosyltransferase-like"/>
    <property type="match status" value="1"/>
</dbReference>
<proteinExistence type="predicted"/>
<accession>A0ABR1J5Z1</accession>
<keyword evidence="4" id="KW-1185">Reference proteome</keyword>
<feature type="chain" id="PRO_5045279649" evidence="2">
    <location>
        <begin position="23"/>
        <end position="216"/>
    </location>
</feature>
<feature type="compositionally biased region" description="Low complexity" evidence="1">
    <location>
        <begin position="43"/>
        <end position="77"/>
    </location>
</feature>
<feature type="signal peptide" evidence="2">
    <location>
        <begin position="1"/>
        <end position="22"/>
    </location>
</feature>
<keyword evidence="2" id="KW-0732">Signal</keyword>
<gene>
    <name evidence="3" type="ORF">VKT23_012366</name>
</gene>
<organism evidence="3 4">
    <name type="scientific">Marasmiellus scandens</name>
    <dbReference type="NCBI Taxonomy" id="2682957"/>
    <lineage>
        <taxon>Eukaryota</taxon>
        <taxon>Fungi</taxon>
        <taxon>Dikarya</taxon>
        <taxon>Basidiomycota</taxon>
        <taxon>Agaricomycotina</taxon>
        <taxon>Agaricomycetes</taxon>
        <taxon>Agaricomycetidae</taxon>
        <taxon>Agaricales</taxon>
        <taxon>Marasmiineae</taxon>
        <taxon>Omphalotaceae</taxon>
        <taxon>Marasmiellus</taxon>
    </lineage>
</organism>
<evidence type="ECO:0000313" key="3">
    <source>
        <dbReference type="EMBL" id="KAK7451688.1"/>
    </source>
</evidence>
<name>A0ABR1J5Z1_9AGAR</name>
<evidence type="ECO:0000256" key="2">
    <source>
        <dbReference type="SAM" id="SignalP"/>
    </source>
</evidence>
<evidence type="ECO:0000313" key="4">
    <source>
        <dbReference type="Proteomes" id="UP001498398"/>
    </source>
</evidence>